<proteinExistence type="predicted"/>
<protein>
    <submittedName>
        <fullName evidence="1">Uncharacterized protein</fullName>
    </submittedName>
</protein>
<evidence type="ECO:0000313" key="2">
    <source>
        <dbReference type="Proteomes" id="UP000765509"/>
    </source>
</evidence>
<sequence>MLQLQSSTVRCKPATRPSLNLIQNSNFPRRNVGHEAKTFPVSSSVLGDAVSIICEVDEDDCRCNGATSFTTLTKHIDWRKSSTVDTLRALCMPDARKSWDITPLTVHMNLELDNQVIAYLHPEKEPHNLLYGTGIYIHMRGGAGQGCFRFQDQTVVVDSGNVSTGIKVSFPRIVPKTKKKIQPRRGLESDPKIEAESDSEADLNYSLGRLELLSLKPDLHIFKMYPYLGLHKLLFNDQIFATLAFQKAGWCLSRKLRLYVSAHTYPSDQSMILKVFDLEGKDVQVIVQSNEKPTFMGNLKVPDVPWWTKSVDEKSIGNFAVKIQLLFLRSSTEILVGES</sequence>
<dbReference type="Proteomes" id="UP000765509">
    <property type="component" value="Unassembled WGS sequence"/>
</dbReference>
<dbReference type="EMBL" id="AVOT02012608">
    <property type="protein sequence ID" value="MBW0494489.1"/>
    <property type="molecule type" value="Genomic_DNA"/>
</dbReference>
<accession>A0A9Q3D087</accession>
<gene>
    <name evidence="1" type="ORF">O181_034204</name>
</gene>
<dbReference type="AlphaFoldDB" id="A0A9Q3D087"/>
<name>A0A9Q3D087_9BASI</name>
<comment type="caution">
    <text evidence="1">The sequence shown here is derived from an EMBL/GenBank/DDBJ whole genome shotgun (WGS) entry which is preliminary data.</text>
</comment>
<reference evidence="1" key="1">
    <citation type="submission" date="2021-03" db="EMBL/GenBank/DDBJ databases">
        <title>Draft genome sequence of rust myrtle Austropuccinia psidii MF-1, a brazilian biotype.</title>
        <authorList>
            <person name="Quecine M.C."/>
            <person name="Pachon D.M.R."/>
            <person name="Bonatelli M.L."/>
            <person name="Correr F.H."/>
            <person name="Franceschini L.M."/>
            <person name="Leite T.F."/>
            <person name="Margarido G.R.A."/>
            <person name="Almeida C.A."/>
            <person name="Ferrarezi J.A."/>
            <person name="Labate C.A."/>
        </authorList>
    </citation>
    <scope>NUCLEOTIDE SEQUENCE</scope>
    <source>
        <strain evidence="1">MF-1</strain>
    </source>
</reference>
<organism evidence="1 2">
    <name type="scientific">Austropuccinia psidii MF-1</name>
    <dbReference type="NCBI Taxonomy" id="1389203"/>
    <lineage>
        <taxon>Eukaryota</taxon>
        <taxon>Fungi</taxon>
        <taxon>Dikarya</taxon>
        <taxon>Basidiomycota</taxon>
        <taxon>Pucciniomycotina</taxon>
        <taxon>Pucciniomycetes</taxon>
        <taxon>Pucciniales</taxon>
        <taxon>Sphaerophragmiaceae</taxon>
        <taxon>Austropuccinia</taxon>
    </lineage>
</organism>
<evidence type="ECO:0000313" key="1">
    <source>
        <dbReference type="EMBL" id="MBW0494489.1"/>
    </source>
</evidence>
<keyword evidence="2" id="KW-1185">Reference proteome</keyword>